<dbReference type="EMBL" id="JAUKTV010000017">
    <property type="protein sequence ID" value="KAK0710555.1"/>
    <property type="molecule type" value="Genomic_DNA"/>
</dbReference>
<reference evidence="2" key="1">
    <citation type="submission" date="2023-06" db="EMBL/GenBank/DDBJ databases">
        <title>Genome-scale phylogeny and comparative genomics of the fungal order Sordariales.</title>
        <authorList>
            <consortium name="Lawrence Berkeley National Laboratory"/>
            <person name="Hensen N."/>
            <person name="Bonometti L."/>
            <person name="Westerberg I."/>
            <person name="Brannstrom I.O."/>
            <person name="Guillou S."/>
            <person name="Cros-Aarteil S."/>
            <person name="Calhoun S."/>
            <person name="Haridas S."/>
            <person name="Kuo A."/>
            <person name="Mondo S."/>
            <person name="Pangilinan J."/>
            <person name="Riley R."/>
            <person name="Labutti K."/>
            <person name="Andreopoulos B."/>
            <person name="Lipzen A."/>
            <person name="Chen C."/>
            <person name="Yanf M."/>
            <person name="Daum C."/>
            <person name="Ng V."/>
            <person name="Clum A."/>
            <person name="Steindorff A."/>
            <person name="Ohm R."/>
            <person name="Martin F."/>
            <person name="Silar P."/>
            <person name="Natvig D."/>
            <person name="Lalanne C."/>
            <person name="Gautier V."/>
            <person name="Ament-Velasquez S.L."/>
            <person name="Kruys A."/>
            <person name="Hutchinson M.I."/>
            <person name="Powell A.J."/>
            <person name="Barry K."/>
            <person name="Miller A.N."/>
            <person name="Grigoriev I.V."/>
            <person name="Debuchy R."/>
            <person name="Gladieux P."/>
            <person name="Thoren M.H."/>
            <person name="Johannesson H."/>
        </authorList>
    </citation>
    <scope>NUCLEOTIDE SEQUENCE</scope>
    <source>
        <strain evidence="2">CBS 540.89</strain>
    </source>
</reference>
<sequence length="264" mass="29258">MAPAGGDFDGNDFASNLFSDLAPLLALFGEQVTKQFLSMSLGWPDNVLLTMGPLGILTIVVSAIRVAGDEVPNLKALIGRAREDKASAEVELLSSTSNEVCREIFDAGNNSAYEWHKIRESLKKYPSNLTLNVSGATTPKHKMWQWAGLGILFQLASLALSGIIAYKRNWAQVDNPASTYGYPCYFVGTMLLTLGVMRCGHVVEMVSEEYTLRCKPEMREKITLFRIQLAAIVSDQHFDTYSLLNARHNPDLHISTYKRHRDAG</sequence>
<gene>
    <name evidence="2" type="ORF">B0T21DRAFT_387446</name>
</gene>
<organism evidence="2 3">
    <name type="scientific">Apiosordaria backusii</name>
    <dbReference type="NCBI Taxonomy" id="314023"/>
    <lineage>
        <taxon>Eukaryota</taxon>
        <taxon>Fungi</taxon>
        <taxon>Dikarya</taxon>
        <taxon>Ascomycota</taxon>
        <taxon>Pezizomycotina</taxon>
        <taxon>Sordariomycetes</taxon>
        <taxon>Sordariomycetidae</taxon>
        <taxon>Sordariales</taxon>
        <taxon>Lasiosphaeriaceae</taxon>
        <taxon>Apiosordaria</taxon>
    </lineage>
</organism>
<evidence type="ECO:0000313" key="3">
    <source>
        <dbReference type="Proteomes" id="UP001172159"/>
    </source>
</evidence>
<dbReference type="AlphaFoldDB" id="A0AA40DP91"/>
<accession>A0AA40DP91</accession>
<evidence type="ECO:0000256" key="1">
    <source>
        <dbReference type="SAM" id="Phobius"/>
    </source>
</evidence>
<feature type="transmembrane region" description="Helical" evidence="1">
    <location>
        <begin position="47"/>
        <end position="67"/>
    </location>
</feature>
<keyword evidence="1" id="KW-0812">Transmembrane</keyword>
<feature type="transmembrane region" description="Helical" evidence="1">
    <location>
        <begin position="178"/>
        <end position="197"/>
    </location>
</feature>
<feature type="transmembrane region" description="Helical" evidence="1">
    <location>
        <begin position="146"/>
        <end position="166"/>
    </location>
</feature>
<comment type="caution">
    <text evidence="2">The sequence shown here is derived from an EMBL/GenBank/DDBJ whole genome shotgun (WGS) entry which is preliminary data.</text>
</comment>
<name>A0AA40DP91_9PEZI</name>
<proteinExistence type="predicted"/>
<keyword evidence="1" id="KW-0472">Membrane</keyword>
<keyword evidence="1" id="KW-1133">Transmembrane helix</keyword>
<evidence type="ECO:0000313" key="2">
    <source>
        <dbReference type="EMBL" id="KAK0710555.1"/>
    </source>
</evidence>
<protein>
    <submittedName>
        <fullName evidence="2">Uncharacterized protein</fullName>
    </submittedName>
</protein>
<keyword evidence="3" id="KW-1185">Reference proteome</keyword>
<dbReference type="Proteomes" id="UP001172159">
    <property type="component" value="Unassembled WGS sequence"/>
</dbReference>